<keyword evidence="10" id="KW-1185">Reference proteome</keyword>
<dbReference type="InterPro" id="IPR050121">
    <property type="entry name" value="Cytochrome_P450_monoxygenase"/>
</dbReference>
<dbReference type="InterPro" id="IPR036396">
    <property type="entry name" value="Cyt_P450_sf"/>
</dbReference>
<keyword evidence="8" id="KW-0812">Transmembrane</keyword>
<dbReference type="PANTHER" id="PTHR24305:SF210">
    <property type="entry name" value="CYTOCHROME P450 MONOOXYGENASE ASQL-RELATED"/>
    <property type="match status" value="1"/>
</dbReference>
<dbReference type="Pfam" id="PF00067">
    <property type="entry name" value="p450"/>
    <property type="match status" value="1"/>
</dbReference>
<evidence type="ECO:0000313" key="10">
    <source>
        <dbReference type="Proteomes" id="UP000800096"/>
    </source>
</evidence>
<accession>A0A6A5QGY9</accession>
<feature type="transmembrane region" description="Helical" evidence="8">
    <location>
        <begin position="21"/>
        <end position="39"/>
    </location>
</feature>
<dbReference type="GO" id="GO:0004497">
    <property type="term" value="F:monooxygenase activity"/>
    <property type="evidence" value="ECO:0007669"/>
    <property type="project" value="UniProtKB-KW"/>
</dbReference>
<keyword evidence="8" id="KW-0472">Membrane</keyword>
<keyword evidence="7" id="KW-0503">Monooxygenase</keyword>
<keyword evidence="4 6" id="KW-0479">Metal-binding</keyword>
<evidence type="ECO:0000256" key="7">
    <source>
        <dbReference type="RuleBase" id="RU000461"/>
    </source>
</evidence>
<name>A0A6A5QGY9_AMPQU</name>
<dbReference type="Proteomes" id="UP000800096">
    <property type="component" value="Unassembled WGS sequence"/>
</dbReference>
<reference evidence="9" key="1">
    <citation type="journal article" date="2020" name="Stud. Mycol.">
        <title>101 Dothideomycetes genomes: a test case for predicting lifestyles and emergence of pathogens.</title>
        <authorList>
            <person name="Haridas S."/>
            <person name="Albert R."/>
            <person name="Binder M."/>
            <person name="Bloem J."/>
            <person name="Labutti K."/>
            <person name="Salamov A."/>
            <person name="Andreopoulos B."/>
            <person name="Baker S."/>
            <person name="Barry K."/>
            <person name="Bills G."/>
            <person name="Bluhm B."/>
            <person name="Cannon C."/>
            <person name="Castanera R."/>
            <person name="Culley D."/>
            <person name="Daum C."/>
            <person name="Ezra D."/>
            <person name="Gonzalez J."/>
            <person name="Henrissat B."/>
            <person name="Kuo A."/>
            <person name="Liang C."/>
            <person name="Lipzen A."/>
            <person name="Lutzoni F."/>
            <person name="Magnuson J."/>
            <person name="Mondo S."/>
            <person name="Nolan M."/>
            <person name="Ohm R."/>
            <person name="Pangilinan J."/>
            <person name="Park H.-J."/>
            <person name="Ramirez L."/>
            <person name="Alfaro M."/>
            <person name="Sun H."/>
            <person name="Tritt A."/>
            <person name="Yoshinaga Y."/>
            <person name="Zwiers L.-H."/>
            <person name="Turgeon B."/>
            <person name="Goodwin S."/>
            <person name="Spatafora J."/>
            <person name="Crous P."/>
            <person name="Grigoriev I."/>
        </authorList>
    </citation>
    <scope>NUCLEOTIDE SEQUENCE</scope>
    <source>
        <strain evidence="9">HMLAC05119</strain>
    </source>
</reference>
<feature type="binding site" description="axial binding residue" evidence="6">
    <location>
        <position position="461"/>
    </location>
    <ligand>
        <name>heme</name>
        <dbReference type="ChEBI" id="CHEBI:30413"/>
    </ligand>
    <ligandPart>
        <name>Fe</name>
        <dbReference type="ChEBI" id="CHEBI:18248"/>
    </ligandPart>
</feature>
<proteinExistence type="inferred from homology"/>
<dbReference type="OrthoDB" id="1470350at2759"/>
<evidence type="ECO:0000256" key="3">
    <source>
        <dbReference type="ARBA" id="ARBA00022617"/>
    </source>
</evidence>
<dbReference type="PANTHER" id="PTHR24305">
    <property type="entry name" value="CYTOCHROME P450"/>
    <property type="match status" value="1"/>
</dbReference>
<dbReference type="InterPro" id="IPR017972">
    <property type="entry name" value="Cyt_P450_CS"/>
</dbReference>
<evidence type="ECO:0000256" key="4">
    <source>
        <dbReference type="ARBA" id="ARBA00022723"/>
    </source>
</evidence>
<evidence type="ECO:0000256" key="5">
    <source>
        <dbReference type="ARBA" id="ARBA00023004"/>
    </source>
</evidence>
<dbReference type="CDD" id="cd11058">
    <property type="entry name" value="CYP60B-like"/>
    <property type="match status" value="1"/>
</dbReference>
<evidence type="ECO:0000256" key="2">
    <source>
        <dbReference type="ARBA" id="ARBA00010617"/>
    </source>
</evidence>
<dbReference type="GO" id="GO:0016705">
    <property type="term" value="F:oxidoreductase activity, acting on paired donors, with incorporation or reduction of molecular oxygen"/>
    <property type="evidence" value="ECO:0007669"/>
    <property type="project" value="InterPro"/>
</dbReference>
<comment type="similarity">
    <text evidence="2 7">Belongs to the cytochrome P450 family.</text>
</comment>
<dbReference type="PROSITE" id="PS00086">
    <property type="entry name" value="CYTOCHROME_P450"/>
    <property type="match status" value="1"/>
</dbReference>
<dbReference type="InterPro" id="IPR001128">
    <property type="entry name" value="Cyt_P450"/>
</dbReference>
<comment type="cofactor">
    <cofactor evidence="1 6">
        <name>heme</name>
        <dbReference type="ChEBI" id="CHEBI:30413"/>
    </cofactor>
</comment>
<evidence type="ECO:0000313" key="9">
    <source>
        <dbReference type="EMBL" id="KAF1913764.1"/>
    </source>
</evidence>
<evidence type="ECO:0000256" key="1">
    <source>
        <dbReference type="ARBA" id="ARBA00001971"/>
    </source>
</evidence>
<dbReference type="EMBL" id="ML979138">
    <property type="protein sequence ID" value="KAF1913764.1"/>
    <property type="molecule type" value="Genomic_DNA"/>
</dbReference>
<dbReference type="PRINTS" id="PR00385">
    <property type="entry name" value="P450"/>
</dbReference>
<keyword evidence="5 6" id="KW-0408">Iron</keyword>
<dbReference type="SUPFAM" id="SSF48264">
    <property type="entry name" value="Cytochrome P450"/>
    <property type="match status" value="1"/>
</dbReference>
<evidence type="ECO:0000256" key="8">
    <source>
        <dbReference type="SAM" id="Phobius"/>
    </source>
</evidence>
<evidence type="ECO:0000256" key="6">
    <source>
        <dbReference type="PIRSR" id="PIRSR602401-1"/>
    </source>
</evidence>
<dbReference type="Gene3D" id="1.10.630.10">
    <property type="entry name" value="Cytochrome P450"/>
    <property type="match status" value="1"/>
</dbReference>
<dbReference type="GO" id="GO:0005506">
    <property type="term" value="F:iron ion binding"/>
    <property type="evidence" value="ECO:0007669"/>
    <property type="project" value="InterPro"/>
</dbReference>
<keyword evidence="7" id="KW-0560">Oxidoreductase</keyword>
<organism evidence="9 10">
    <name type="scientific">Ampelomyces quisqualis</name>
    <name type="common">Powdery mildew agent</name>
    <dbReference type="NCBI Taxonomy" id="50730"/>
    <lineage>
        <taxon>Eukaryota</taxon>
        <taxon>Fungi</taxon>
        <taxon>Dikarya</taxon>
        <taxon>Ascomycota</taxon>
        <taxon>Pezizomycotina</taxon>
        <taxon>Dothideomycetes</taxon>
        <taxon>Pleosporomycetidae</taxon>
        <taxon>Pleosporales</taxon>
        <taxon>Pleosporineae</taxon>
        <taxon>Phaeosphaeriaceae</taxon>
        <taxon>Ampelomyces</taxon>
    </lineage>
</organism>
<dbReference type="GO" id="GO:0020037">
    <property type="term" value="F:heme binding"/>
    <property type="evidence" value="ECO:0007669"/>
    <property type="project" value="InterPro"/>
</dbReference>
<dbReference type="AlphaFoldDB" id="A0A6A5QGY9"/>
<gene>
    <name evidence="9" type="ORF">BDU57DRAFT_321822</name>
</gene>
<keyword evidence="8" id="KW-1133">Transmembrane helix</keyword>
<dbReference type="PRINTS" id="PR00463">
    <property type="entry name" value="EP450I"/>
</dbReference>
<sequence length="518" mass="58582">MEFSTSNSTISRPSTIMDHLSILRIVSLVIGLLFVRWIARGVYRVYFHPLSRFPGPRFSAFTRLPHLNAVRRGILHKHVARLHETYGEVVRISPDELSFIHPNAWRDIYGLGSKEDKGSAPPKAWGKYRNSPNGAYHLLNMPDPVQHARQRKIFLPAFSNRALTQQSPLFLRYANQLVSILKSGGVEGAQFDLIRVFNFTTFDIMGDLTFGESLHMLDNAEYDPWVKAIFQNFKRGAQLGLLYNYYPLVAGVFQAVMHKKVAQAQYAHLNFATSRVTKRLEKGRTSEGVDLWDLIFKQEEKGKAGLTRDEMDVNAGLFMIAGTETTATVLSGLMYLLCLHPASLAKLVKEVRSAFPSSDDITMESAVGLPYLNACIKEGMRMYPPVPIGLPHLTPPEGSTICGHYVPPGTTVAAPHWPMYYSDTIFRDPKSFVPERWTGDERYARDERAAFQPFSVGPRDCLGKNMAYHEMRLLLSKVIFHFDFELGPESDGDWFDQESYTLWQKKPLLIKVKTATGA</sequence>
<keyword evidence="3 6" id="KW-0349">Heme</keyword>
<protein>
    <submittedName>
        <fullName evidence="9">Cytochrome P450</fullName>
    </submittedName>
</protein>
<dbReference type="InterPro" id="IPR002401">
    <property type="entry name" value="Cyt_P450_E_grp-I"/>
</dbReference>